<comment type="caution">
    <text evidence="9">The sequence shown here is derived from an EMBL/GenBank/DDBJ whole genome shotgun (WGS) entry which is preliminary data.</text>
</comment>
<evidence type="ECO:0000256" key="2">
    <source>
        <dbReference type="ARBA" id="ARBA00022475"/>
    </source>
</evidence>
<evidence type="ECO:0000313" key="9">
    <source>
        <dbReference type="EMBL" id="HGU33164.1"/>
    </source>
</evidence>
<evidence type="ECO:0000259" key="7">
    <source>
        <dbReference type="Pfam" id="PF10035"/>
    </source>
</evidence>
<evidence type="ECO:0000256" key="5">
    <source>
        <dbReference type="ARBA" id="ARBA00023136"/>
    </source>
</evidence>
<evidence type="ECO:0008006" key="10">
    <source>
        <dbReference type="Google" id="ProtNLM"/>
    </source>
</evidence>
<protein>
    <recommendedName>
        <fullName evidence="10">DUF2179 domain-containing protein</fullName>
    </recommendedName>
</protein>
<dbReference type="InterPro" id="IPR022930">
    <property type="entry name" value="UPF0316"/>
</dbReference>
<dbReference type="InterPro" id="IPR019264">
    <property type="entry name" value="DUF2179"/>
</dbReference>
<feature type="domain" description="DUF5698" evidence="8">
    <location>
        <begin position="35"/>
        <end position="93"/>
    </location>
</feature>
<proteinExistence type="predicted"/>
<keyword evidence="5 6" id="KW-0472">Membrane</keyword>
<comment type="subcellular location">
    <subcellularLocation>
        <location evidence="1">Cell membrane</location>
        <topology evidence="1">Multi-pass membrane protein</topology>
    </subcellularLocation>
</comment>
<evidence type="ECO:0000256" key="4">
    <source>
        <dbReference type="ARBA" id="ARBA00022989"/>
    </source>
</evidence>
<evidence type="ECO:0000256" key="6">
    <source>
        <dbReference type="SAM" id="Phobius"/>
    </source>
</evidence>
<dbReference type="PANTHER" id="PTHR40060:SF1">
    <property type="entry name" value="UPF0316 PROTEIN YEBE"/>
    <property type="match status" value="1"/>
</dbReference>
<feature type="transmembrane region" description="Helical" evidence="6">
    <location>
        <begin position="47"/>
        <end position="69"/>
    </location>
</feature>
<reference evidence="9" key="1">
    <citation type="journal article" date="2020" name="mSystems">
        <title>Genome- and Community-Level Interaction Insights into Carbon Utilization and Element Cycling Functions of Hydrothermarchaeota in Hydrothermal Sediment.</title>
        <authorList>
            <person name="Zhou Z."/>
            <person name="Liu Y."/>
            <person name="Xu W."/>
            <person name="Pan J."/>
            <person name="Luo Z.H."/>
            <person name="Li M."/>
        </authorList>
    </citation>
    <scope>NUCLEOTIDE SEQUENCE [LARGE SCALE GENOMIC DNA]</scope>
    <source>
        <strain evidence="9">SpSt-477</strain>
    </source>
</reference>
<dbReference type="PANTHER" id="PTHR40060">
    <property type="entry name" value="UPF0316 PROTEIN YEBE"/>
    <property type="match status" value="1"/>
</dbReference>
<name>A0A7C4MQL8_9BACT</name>
<evidence type="ECO:0000259" key="8">
    <source>
        <dbReference type="Pfam" id="PF18955"/>
    </source>
</evidence>
<keyword evidence="4 6" id="KW-1133">Transmembrane helix</keyword>
<organism evidence="9">
    <name type="scientific">Desulfatirhabdium butyrativorans</name>
    <dbReference type="NCBI Taxonomy" id="340467"/>
    <lineage>
        <taxon>Bacteria</taxon>
        <taxon>Pseudomonadati</taxon>
        <taxon>Thermodesulfobacteriota</taxon>
        <taxon>Desulfobacteria</taxon>
        <taxon>Desulfobacterales</taxon>
        <taxon>Desulfatirhabdiaceae</taxon>
        <taxon>Desulfatirhabdium</taxon>
    </lineage>
</organism>
<sequence length="197" mass="22166">MIESLSALWGSSDIPIFVTGLMIFFARICDVSFGTIRTIVTVQGKTVLAFVLGFFEVIIWISIVSTVVWRIKESPILVLFYASGYATGNVVGILVERKLALGMTVIRIISTVLGNQIADRLRSLGQPVTTFIGHGLKGDVIELFIVCRRRDQKWILDIARSIDPTAFYTSEIARDVGTFFIPMRNRTESWLDRFKKK</sequence>
<feature type="transmembrane region" description="Helical" evidence="6">
    <location>
        <begin position="6"/>
        <end position="26"/>
    </location>
</feature>
<evidence type="ECO:0000256" key="3">
    <source>
        <dbReference type="ARBA" id="ARBA00022692"/>
    </source>
</evidence>
<gene>
    <name evidence="9" type="ORF">ENS29_09945</name>
</gene>
<dbReference type="EMBL" id="DSUH01000231">
    <property type="protein sequence ID" value="HGU33164.1"/>
    <property type="molecule type" value="Genomic_DNA"/>
</dbReference>
<feature type="domain" description="DUF2179" evidence="7">
    <location>
        <begin position="128"/>
        <end position="176"/>
    </location>
</feature>
<feature type="transmembrane region" description="Helical" evidence="6">
    <location>
        <begin position="75"/>
        <end position="95"/>
    </location>
</feature>
<dbReference type="NCBIfam" id="NF003191">
    <property type="entry name" value="PRK04164.1-2"/>
    <property type="match status" value="1"/>
</dbReference>
<keyword evidence="2" id="KW-1003">Cell membrane</keyword>
<keyword evidence="3 6" id="KW-0812">Transmembrane</keyword>
<dbReference type="Pfam" id="PF10035">
    <property type="entry name" value="DUF2179"/>
    <property type="match status" value="1"/>
</dbReference>
<dbReference type="GO" id="GO:0005886">
    <property type="term" value="C:plasma membrane"/>
    <property type="evidence" value="ECO:0007669"/>
    <property type="project" value="UniProtKB-SubCell"/>
</dbReference>
<dbReference type="AlphaFoldDB" id="A0A7C4MQL8"/>
<dbReference type="Pfam" id="PF18955">
    <property type="entry name" value="DUF5698"/>
    <property type="match status" value="1"/>
</dbReference>
<dbReference type="InterPro" id="IPR044035">
    <property type="entry name" value="DUF5698"/>
</dbReference>
<accession>A0A7C4MQL8</accession>
<dbReference type="CDD" id="cd16381">
    <property type="entry name" value="YitT_C_like_1"/>
    <property type="match status" value="1"/>
</dbReference>
<evidence type="ECO:0000256" key="1">
    <source>
        <dbReference type="ARBA" id="ARBA00004651"/>
    </source>
</evidence>